<proteinExistence type="predicted"/>
<gene>
    <name evidence="3" type="ORF">GCM10009539_36520</name>
</gene>
<dbReference type="EMBL" id="BAAAGX010000014">
    <property type="protein sequence ID" value="GAA0247935.1"/>
    <property type="molecule type" value="Genomic_DNA"/>
</dbReference>
<feature type="signal peptide" evidence="2">
    <location>
        <begin position="1"/>
        <end position="35"/>
    </location>
</feature>
<sequence length="237" mass="26135">MTSRTLRDRLAAAAAFAVVAAATGGAALNAPAAAAETPSTTASAPPPGQRSLTIASSPEKFDWRRATVDVPWTSPRLPDGSRCPGGRLSFERQTPPESDFGVAQRGRHRIYVRKVDTADVTRDGQPDQLIQFNCLTSRSTVGYTWYYVVSFTKVSGYRGKVNYRPYVRDFVTSTEFVANAKWVVQGIDARYGAVDVRQSVKGARTNPVRRVFRWSDRRGLIPNRPLPVHPEADRAPR</sequence>
<feature type="chain" id="PRO_5045826422" description="Secreted protein" evidence="2">
    <location>
        <begin position="36"/>
        <end position="237"/>
    </location>
</feature>
<reference evidence="3 4" key="1">
    <citation type="journal article" date="2019" name="Int. J. Syst. Evol. Microbiol.">
        <title>The Global Catalogue of Microorganisms (GCM) 10K type strain sequencing project: providing services to taxonomists for standard genome sequencing and annotation.</title>
        <authorList>
            <consortium name="The Broad Institute Genomics Platform"/>
            <consortium name="The Broad Institute Genome Sequencing Center for Infectious Disease"/>
            <person name="Wu L."/>
            <person name="Ma J."/>
        </authorList>
    </citation>
    <scope>NUCLEOTIDE SEQUENCE [LARGE SCALE GENOMIC DNA]</scope>
    <source>
        <strain evidence="3 4">JCM 10425</strain>
    </source>
</reference>
<keyword evidence="2" id="KW-0732">Signal</keyword>
<accession>A0ABN0UEH5</accession>
<dbReference type="Proteomes" id="UP001500967">
    <property type="component" value="Unassembled WGS sequence"/>
</dbReference>
<protein>
    <recommendedName>
        <fullName evidence="5">Secreted protein</fullName>
    </recommendedName>
</protein>
<evidence type="ECO:0000313" key="4">
    <source>
        <dbReference type="Proteomes" id="UP001500967"/>
    </source>
</evidence>
<dbReference type="PROSITE" id="PS51318">
    <property type="entry name" value="TAT"/>
    <property type="match status" value="1"/>
</dbReference>
<feature type="region of interest" description="Disordered" evidence="1">
    <location>
        <begin position="37"/>
        <end position="56"/>
    </location>
</feature>
<comment type="caution">
    <text evidence="3">The sequence shown here is derived from an EMBL/GenBank/DDBJ whole genome shotgun (WGS) entry which is preliminary data.</text>
</comment>
<keyword evidence="4" id="KW-1185">Reference proteome</keyword>
<feature type="region of interest" description="Disordered" evidence="1">
    <location>
        <begin position="74"/>
        <end position="103"/>
    </location>
</feature>
<evidence type="ECO:0000313" key="3">
    <source>
        <dbReference type="EMBL" id="GAA0247935.1"/>
    </source>
</evidence>
<organism evidence="3 4">
    <name type="scientific">Cryptosporangium japonicum</name>
    <dbReference type="NCBI Taxonomy" id="80872"/>
    <lineage>
        <taxon>Bacteria</taxon>
        <taxon>Bacillati</taxon>
        <taxon>Actinomycetota</taxon>
        <taxon>Actinomycetes</taxon>
        <taxon>Cryptosporangiales</taxon>
        <taxon>Cryptosporangiaceae</taxon>
        <taxon>Cryptosporangium</taxon>
    </lineage>
</organism>
<name>A0ABN0UEH5_9ACTN</name>
<evidence type="ECO:0008006" key="5">
    <source>
        <dbReference type="Google" id="ProtNLM"/>
    </source>
</evidence>
<evidence type="ECO:0000256" key="1">
    <source>
        <dbReference type="SAM" id="MobiDB-lite"/>
    </source>
</evidence>
<dbReference type="RefSeq" id="WP_344650025.1">
    <property type="nucleotide sequence ID" value="NZ_BAAAGX010000014.1"/>
</dbReference>
<evidence type="ECO:0000256" key="2">
    <source>
        <dbReference type="SAM" id="SignalP"/>
    </source>
</evidence>
<dbReference type="InterPro" id="IPR006311">
    <property type="entry name" value="TAT_signal"/>
</dbReference>